<evidence type="ECO:0000256" key="1">
    <source>
        <dbReference type="SAM" id="MobiDB-lite"/>
    </source>
</evidence>
<dbReference type="Proteomes" id="UP000499080">
    <property type="component" value="Unassembled WGS sequence"/>
</dbReference>
<evidence type="ECO:0000313" key="3">
    <source>
        <dbReference type="Proteomes" id="UP000499080"/>
    </source>
</evidence>
<protein>
    <submittedName>
        <fullName evidence="2">Uncharacterized protein</fullName>
    </submittedName>
</protein>
<feature type="region of interest" description="Disordered" evidence="1">
    <location>
        <begin position="28"/>
        <end position="74"/>
    </location>
</feature>
<dbReference type="AlphaFoldDB" id="A0A4Y2VQ49"/>
<evidence type="ECO:0000313" key="2">
    <source>
        <dbReference type="EMBL" id="GBO25877.1"/>
    </source>
</evidence>
<name>A0A4Y2VQ49_ARAVE</name>
<reference evidence="2 3" key="1">
    <citation type="journal article" date="2019" name="Sci. Rep.">
        <title>Orb-weaving spider Araneus ventricosus genome elucidates the spidroin gene catalogue.</title>
        <authorList>
            <person name="Kono N."/>
            <person name="Nakamura H."/>
            <person name="Ohtoshi R."/>
            <person name="Moran D.A.P."/>
            <person name="Shinohara A."/>
            <person name="Yoshida Y."/>
            <person name="Fujiwara M."/>
            <person name="Mori M."/>
            <person name="Tomita M."/>
            <person name="Arakawa K."/>
        </authorList>
    </citation>
    <scope>NUCLEOTIDE SEQUENCE [LARGE SCALE GENOMIC DNA]</scope>
</reference>
<dbReference type="EMBL" id="BGPR01048859">
    <property type="protein sequence ID" value="GBO25877.1"/>
    <property type="molecule type" value="Genomic_DNA"/>
</dbReference>
<accession>A0A4Y2VQ49</accession>
<organism evidence="2 3">
    <name type="scientific">Araneus ventricosus</name>
    <name type="common">Orbweaver spider</name>
    <name type="synonym">Epeira ventricosa</name>
    <dbReference type="NCBI Taxonomy" id="182803"/>
    <lineage>
        <taxon>Eukaryota</taxon>
        <taxon>Metazoa</taxon>
        <taxon>Ecdysozoa</taxon>
        <taxon>Arthropoda</taxon>
        <taxon>Chelicerata</taxon>
        <taxon>Arachnida</taxon>
        <taxon>Araneae</taxon>
        <taxon>Araneomorphae</taxon>
        <taxon>Entelegynae</taxon>
        <taxon>Araneoidea</taxon>
        <taxon>Araneidae</taxon>
        <taxon>Araneus</taxon>
    </lineage>
</organism>
<proteinExistence type="predicted"/>
<feature type="compositionally biased region" description="Basic residues" evidence="1">
    <location>
        <begin position="51"/>
        <end position="65"/>
    </location>
</feature>
<keyword evidence="3" id="KW-1185">Reference proteome</keyword>
<sequence>MARTEERKKQKNQVIRIGCIWHNVARERAKKQKNKVQPIGSNGTNDAEKKKKDRSKQWQSKHWKDRYRPISTDHANSKLKNAAKFIEGQITIRPTNFLAVECSVCTYF</sequence>
<comment type="caution">
    <text evidence="2">The sequence shown here is derived from an EMBL/GenBank/DDBJ whole genome shotgun (WGS) entry which is preliminary data.</text>
</comment>
<gene>
    <name evidence="2" type="ORF">AVEN_85822_1</name>
</gene>